<dbReference type="Gene3D" id="3.10.129.110">
    <property type="entry name" value="Polyketide synthase dehydratase"/>
    <property type="match status" value="1"/>
</dbReference>
<feature type="active site" description="Proton acceptor; for dehydratase activity" evidence="4">
    <location>
        <position position="867"/>
    </location>
</feature>
<dbReference type="InterPro" id="IPR001227">
    <property type="entry name" value="Ac_transferase_dom_sf"/>
</dbReference>
<evidence type="ECO:0000256" key="4">
    <source>
        <dbReference type="PROSITE-ProRule" id="PRU01363"/>
    </source>
</evidence>
<gene>
    <name evidence="9" type="ORF">N7476_010623</name>
</gene>
<evidence type="ECO:0000259" key="6">
    <source>
        <dbReference type="PROSITE" id="PS50075"/>
    </source>
</evidence>
<feature type="compositionally biased region" description="Polar residues" evidence="5">
    <location>
        <begin position="1166"/>
        <end position="1181"/>
    </location>
</feature>
<dbReference type="InterPro" id="IPR016036">
    <property type="entry name" value="Malonyl_transacylase_ACP-bd"/>
</dbReference>
<feature type="region of interest" description="N-terminal hotdog fold" evidence="4">
    <location>
        <begin position="836"/>
        <end position="969"/>
    </location>
</feature>
<dbReference type="InterPro" id="IPR050091">
    <property type="entry name" value="PKS_NRPS_Biosynth_Enz"/>
</dbReference>
<keyword evidence="10" id="KW-1185">Reference proteome</keyword>
<accession>A0A9W9PL48</accession>
<sequence length="1621" mass="177602">MKTSHGNFLTDPFQFDHEYFGISPREAKSMDPQQKLLLQGAVHAMEDAGYVPNGAPSFNPETMGCYIGVATNDYVQNLASEVDVYYSTGTLRAFLSGKISYAYSWGGPSVTIDTACSSSLVSVVAACRALAHDDCTTALAGGVNAITSPDMYLGLSRAHFLGPTGQCKPFDVSADGYCRAEGCGLFVIKRLSDAIHEGDRIYGVIKEADINQCGNASSITHPDGHAQKQLFQKLLSRRNTDPSSINVIEAHGTGTQASSFSDQLVRKKQNDVKGNIGHAEAASGAAGLAKLLMMLKFSKIPPQVGFNAINPKLQNLAARNIQIPTTACEWKRVAPNLPRRALLNNFGAAGSNAALIVEEYRSISRRNDPKLPPRAVYPLTLSARNAHALRALIDCYSEHLRSKKIVIQDFCYTATARRQKHQHILSLYGGTISELVKKLQLHRDLENPLANYGENHPIVFVFSGQGSFYSGMGQQLMLTVPVFKSRVKDCDHVLEQNGFDITPSKVLDGSFSPESAADCVLWSQVACFVLEYALACLWMAWNIKPDAVISHSLGEYSAMVISGTLSLQDALLLIVERARLMASSCQVGESTMLACNTSAPSIKGIIRDSGLSQLTVACDNSVTDSVVSGRIDQVDQLARLVKEKGIRCKWLDVPLGFHSSALDAMLPKLQAKCEGLSFSSPSIPLGSCLHGRLVEEGDLNSSYPVQQTRGSVRFTELIESLLERKEMHKASFIEIGPSPITLPMIRAKLSGQDAIFLPSIAKGQDPWITMSQALQQLSLRYNSIQWRAVFDGTDAHVVDLPDYPFQTHSLHVPFKESALKETVSSVSRSPRPPVFHLLEEAIGSVPEKGLSTFSTSLGALSKYIEGHSVNGSPLCPASVYHEMVLEAMHSKNAPAQHRLAVVSNIEFGHPLVYSPEKKSSTVILTTEEPPIAVSGSNLGSFKFVSPPAIDSNSEKILCTGQTAWQSSVDAKAYLARKQAYANRQMRLLKRNRSQTNTLHRNVIYNIIFPRVVAYSEPYQSITELHVAEGDLEGYGKFEVPTSALSGGIVSPVFIDTLLHAAGFVVNSQAKPTEAFICSKVDSTVVLYADINPQDTFLVYCSLLEYSEGERIGEAFAMTLDGEVVASIEGMVFKRLNLRSFASHLSRQAGQKPTNDIQERSVLPRSKLSTPATRPSGPTISDPTSIVADLISKLCEQPREMITPEKRLEDLGIDSLMQIEFSHSLFAQFPQLNPDDIMGLETVRDIQKYIVNVSGGQFGVSFIHDELSNDDSDHSDNISSTTASGRLTPATELNANPKDVTDCLMQLVAETCGCAPSDLSESTALHSLGMDSLMSIEFQEGMKKEFCNELPQEMFSPTMTIGKLAKMLVADISLPSSEDSAPLMEKSINDTASAQRDMGDFVVHLQQGHHDRPPLILLHDDLAVQPHWAVSLKDMASRYAGLISSVIKAKEVVLGGWSFGGILAHEVAQQLDKKGHTTVAVILIDSPCPLNHQSLPSQMVDYILGPKKWPQTMFNNISSQFHSHAQFLADYSIQKPIPLARKYVMLHSKEVFHTTRLCGVSYPWLESQQYRALELRQWESLLNRPLIVYDIPGNHFEPFNSENVEIVSEKLKNAYDQVVEAD</sequence>
<dbReference type="InterPro" id="IPR049900">
    <property type="entry name" value="PKS_mFAS_DH"/>
</dbReference>
<feature type="domain" description="Carrier" evidence="6">
    <location>
        <begin position="1180"/>
        <end position="1253"/>
    </location>
</feature>
<dbReference type="Gene3D" id="3.40.47.10">
    <property type="match status" value="1"/>
</dbReference>
<dbReference type="PROSITE" id="PS52019">
    <property type="entry name" value="PKS_MFAS_DH"/>
    <property type="match status" value="1"/>
</dbReference>
<evidence type="ECO:0000313" key="9">
    <source>
        <dbReference type="EMBL" id="KAJ5299066.1"/>
    </source>
</evidence>
<dbReference type="SUPFAM" id="SSF52151">
    <property type="entry name" value="FabD/lysophospholipase-like"/>
    <property type="match status" value="1"/>
</dbReference>
<dbReference type="Pfam" id="PF00698">
    <property type="entry name" value="Acyl_transf_1"/>
    <property type="match status" value="1"/>
</dbReference>
<dbReference type="GO" id="GO:0044550">
    <property type="term" value="P:secondary metabolite biosynthetic process"/>
    <property type="evidence" value="ECO:0007669"/>
    <property type="project" value="UniProtKB-ARBA"/>
</dbReference>
<dbReference type="InterPro" id="IPR009081">
    <property type="entry name" value="PP-bd_ACP"/>
</dbReference>
<feature type="domain" description="PKS/mFAS DH" evidence="8">
    <location>
        <begin position="836"/>
        <end position="1141"/>
    </location>
</feature>
<dbReference type="InterPro" id="IPR020841">
    <property type="entry name" value="PKS_Beta-ketoAc_synthase_dom"/>
</dbReference>
<dbReference type="InterPro" id="IPR014043">
    <property type="entry name" value="Acyl_transferase_dom"/>
</dbReference>
<dbReference type="InterPro" id="IPR016035">
    <property type="entry name" value="Acyl_Trfase/lysoPLipase"/>
</dbReference>
<dbReference type="Pfam" id="PF00550">
    <property type="entry name" value="PP-binding"/>
    <property type="match status" value="2"/>
</dbReference>
<dbReference type="EMBL" id="JAPZBO010000010">
    <property type="protein sequence ID" value="KAJ5299066.1"/>
    <property type="molecule type" value="Genomic_DNA"/>
</dbReference>
<feature type="active site" description="Proton donor; for dehydratase activity" evidence="4">
    <location>
        <position position="1055"/>
    </location>
</feature>
<dbReference type="PROSITE" id="PS52004">
    <property type="entry name" value="KS3_2"/>
    <property type="match status" value="1"/>
</dbReference>
<dbReference type="GO" id="GO:0006633">
    <property type="term" value="P:fatty acid biosynthetic process"/>
    <property type="evidence" value="ECO:0007669"/>
    <property type="project" value="InterPro"/>
</dbReference>
<dbReference type="InterPro" id="IPR014030">
    <property type="entry name" value="Ketoacyl_synth_N"/>
</dbReference>
<dbReference type="InterPro" id="IPR001031">
    <property type="entry name" value="Thioesterase"/>
</dbReference>
<dbReference type="InterPro" id="IPR029058">
    <property type="entry name" value="AB_hydrolase_fold"/>
</dbReference>
<evidence type="ECO:0000256" key="3">
    <source>
        <dbReference type="ARBA" id="ARBA00022679"/>
    </source>
</evidence>
<keyword evidence="2" id="KW-0597">Phosphoprotein</keyword>
<dbReference type="GO" id="GO:0017000">
    <property type="term" value="P:antibiotic biosynthetic process"/>
    <property type="evidence" value="ECO:0007669"/>
    <property type="project" value="UniProtKB-ARBA"/>
</dbReference>
<dbReference type="PANTHER" id="PTHR43775">
    <property type="entry name" value="FATTY ACID SYNTHASE"/>
    <property type="match status" value="1"/>
</dbReference>
<dbReference type="SUPFAM" id="SSF53901">
    <property type="entry name" value="Thiolase-like"/>
    <property type="match status" value="1"/>
</dbReference>
<dbReference type="SMART" id="SM00827">
    <property type="entry name" value="PKS_AT"/>
    <property type="match status" value="1"/>
</dbReference>
<dbReference type="SUPFAM" id="SSF53474">
    <property type="entry name" value="alpha/beta-Hydrolases"/>
    <property type="match status" value="1"/>
</dbReference>
<keyword evidence="1" id="KW-0596">Phosphopantetheine</keyword>
<evidence type="ECO:0000259" key="8">
    <source>
        <dbReference type="PROSITE" id="PS52019"/>
    </source>
</evidence>
<dbReference type="Proteomes" id="UP001147746">
    <property type="component" value="Unassembled WGS sequence"/>
</dbReference>
<protein>
    <recommendedName>
        <fullName evidence="11">Polyketide synthase</fullName>
    </recommendedName>
</protein>
<evidence type="ECO:0000259" key="7">
    <source>
        <dbReference type="PROSITE" id="PS52004"/>
    </source>
</evidence>
<name>A0A9W9PL48_9EURO</name>
<feature type="region of interest" description="Disordered" evidence="5">
    <location>
        <begin position="1269"/>
        <end position="1291"/>
    </location>
</feature>
<feature type="region of interest" description="Disordered" evidence="5">
    <location>
        <begin position="1146"/>
        <end position="1181"/>
    </location>
</feature>
<reference evidence="9" key="2">
    <citation type="journal article" date="2023" name="IMA Fungus">
        <title>Comparative genomic study of the Penicillium genus elucidates a diverse pangenome and 15 lateral gene transfer events.</title>
        <authorList>
            <person name="Petersen C."/>
            <person name="Sorensen T."/>
            <person name="Nielsen M.R."/>
            <person name="Sondergaard T.E."/>
            <person name="Sorensen J.L."/>
            <person name="Fitzpatrick D.A."/>
            <person name="Frisvad J.C."/>
            <person name="Nielsen K.L."/>
        </authorList>
    </citation>
    <scope>NUCLEOTIDE SEQUENCE</scope>
    <source>
        <strain evidence="9">IBT 21472</strain>
    </source>
</reference>
<dbReference type="PROSITE" id="PS00606">
    <property type="entry name" value="KS3_1"/>
    <property type="match status" value="1"/>
</dbReference>
<dbReference type="Pfam" id="PF22621">
    <property type="entry name" value="CurL-like_PKS_C"/>
    <property type="match status" value="1"/>
</dbReference>
<comment type="caution">
    <text evidence="9">The sequence shown here is derived from an EMBL/GenBank/DDBJ whole genome shotgun (WGS) entry which is preliminary data.</text>
</comment>
<dbReference type="InterPro" id="IPR014031">
    <property type="entry name" value="Ketoacyl_synth_C"/>
</dbReference>
<dbReference type="PROSITE" id="PS50075">
    <property type="entry name" value="CARRIER"/>
    <property type="match status" value="2"/>
</dbReference>
<feature type="domain" description="Carrier" evidence="6">
    <location>
        <begin position="1297"/>
        <end position="1371"/>
    </location>
</feature>
<dbReference type="InterPro" id="IPR030918">
    <property type="entry name" value="PT_fungal_PKS"/>
</dbReference>
<feature type="compositionally biased region" description="Polar residues" evidence="5">
    <location>
        <begin position="1146"/>
        <end position="1155"/>
    </location>
</feature>
<evidence type="ECO:0000256" key="2">
    <source>
        <dbReference type="ARBA" id="ARBA00022553"/>
    </source>
</evidence>
<evidence type="ECO:0000313" key="10">
    <source>
        <dbReference type="Proteomes" id="UP001147746"/>
    </source>
</evidence>
<evidence type="ECO:0000256" key="1">
    <source>
        <dbReference type="ARBA" id="ARBA00022450"/>
    </source>
</evidence>
<evidence type="ECO:0000256" key="5">
    <source>
        <dbReference type="SAM" id="MobiDB-lite"/>
    </source>
</evidence>
<dbReference type="InterPro" id="IPR042104">
    <property type="entry name" value="PKS_dehydratase_sf"/>
</dbReference>
<dbReference type="Gene3D" id="1.10.1200.10">
    <property type="entry name" value="ACP-like"/>
    <property type="match status" value="2"/>
</dbReference>
<dbReference type="Gene3D" id="3.40.50.1820">
    <property type="entry name" value="alpha/beta hydrolase"/>
    <property type="match status" value="1"/>
</dbReference>
<proteinExistence type="predicted"/>
<dbReference type="NCBIfam" id="TIGR04532">
    <property type="entry name" value="PT_fungal_PKS"/>
    <property type="match status" value="1"/>
</dbReference>
<dbReference type="CDD" id="cd00833">
    <property type="entry name" value="PKS"/>
    <property type="match status" value="1"/>
</dbReference>
<dbReference type="InterPro" id="IPR049552">
    <property type="entry name" value="PKS_DH_N"/>
</dbReference>
<dbReference type="Gene3D" id="3.40.366.10">
    <property type="entry name" value="Malonyl-Coenzyme A Acyl Carrier Protein, domain 2"/>
    <property type="match status" value="1"/>
</dbReference>
<dbReference type="InterPro" id="IPR036736">
    <property type="entry name" value="ACP-like_sf"/>
</dbReference>
<dbReference type="InterPro" id="IPR049551">
    <property type="entry name" value="PKS_DH_C"/>
</dbReference>
<dbReference type="Pfam" id="PF14765">
    <property type="entry name" value="PS-DH"/>
    <property type="match status" value="1"/>
</dbReference>
<evidence type="ECO:0008006" key="11">
    <source>
        <dbReference type="Google" id="ProtNLM"/>
    </source>
</evidence>
<dbReference type="PANTHER" id="PTHR43775:SF37">
    <property type="entry name" value="SI:DKEY-61P9.11"/>
    <property type="match status" value="1"/>
</dbReference>
<dbReference type="Pfam" id="PF02801">
    <property type="entry name" value="Ketoacyl-synt_C"/>
    <property type="match status" value="1"/>
</dbReference>
<dbReference type="GO" id="GO:0004315">
    <property type="term" value="F:3-oxoacyl-[acyl-carrier-protein] synthase activity"/>
    <property type="evidence" value="ECO:0007669"/>
    <property type="project" value="InterPro"/>
</dbReference>
<keyword evidence="3" id="KW-0808">Transferase</keyword>
<dbReference type="SUPFAM" id="SSF55048">
    <property type="entry name" value="Probable ACP-binding domain of malonyl-CoA ACP transacylase"/>
    <property type="match status" value="1"/>
</dbReference>
<dbReference type="Pfam" id="PF21089">
    <property type="entry name" value="PKS_DH_N"/>
    <property type="match status" value="1"/>
</dbReference>
<reference evidence="9" key="1">
    <citation type="submission" date="2022-12" db="EMBL/GenBank/DDBJ databases">
        <authorList>
            <person name="Petersen C."/>
        </authorList>
    </citation>
    <scope>NUCLEOTIDE SEQUENCE</scope>
    <source>
        <strain evidence="9">IBT 21472</strain>
    </source>
</reference>
<feature type="domain" description="Ketosynthase family 3 (KS3)" evidence="7">
    <location>
        <begin position="1"/>
        <end position="359"/>
    </location>
</feature>
<dbReference type="Pfam" id="PF00975">
    <property type="entry name" value="Thioesterase"/>
    <property type="match status" value="1"/>
</dbReference>
<dbReference type="InterPro" id="IPR018201">
    <property type="entry name" value="Ketoacyl_synth_AS"/>
</dbReference>
<dbReference type="GO" id="GO:0004312">
    <property type="term" value="F:fatty acid synthase activity"/>
    <property type="evidence" value="ECO:0007669"/>
    <property type="project" value="TreeGrafter"/>
</dbReference>
<dbReference type="SMART" id="SM00825">
    <property type="entry name" value="PKS_KS"/>
    <property type="match status" value="1"/>
</dbReference>
<dbReference type="Pfam" id="PF00109">
    <property type="entry name" value="ketoacyl-synt"/>
    <property type="match status" value="1"/>
</dbReference>
<feature type="region of interest" description="C-terminal hotdog fold" evidence="4">
    <location>
        <begin position="995"/>
        <end position="1141"/>
    </location>
</feature>
<dbReference type="SUPFAM" id="SSF47336">
    <property type="entry name" value="ACP-like"/>
    <property type="match status" value="2"/>
</dbReference>
<dbReference type="InterPro" id="IPR016039">
    <property type="entry name" value="Thiolase-like"/>
</dbReference>
<organism evidence="9 10">
    <name type="scientific">Penicillium atrosanguineum</name>
    <dbReference type="NCBI Taxonomy" id="1132637"/>
    <lineage>
        <taxon>Eukaryota</taxon>
        <taxon>Fungi</taxon>
        <taxon>Dikarya</taxon>
        <taxon>Ascomycota</taxon>
        <taxon>Pezizomycotina</taxon>
        <taxon>Eurotiomycetes</taxon>
        <taxon>Eurotiomycetidae</taxon>
        <taxon>Eurotiales</taxon>
        <taxon>Aspergillaceae</taxon>
        <taxon>Penicillium</taxon>
    </lineage>
</organism>
<dbReference type="Gene3D" id="3.30.70.3290">
    <property type="match status" value="1"/>
</dbReference>